<name>A0A0F9YUU9_9ZZZZ</name>
<dbReference type="Gene3D" id="3.40.50.2300">
    <property type="match status" value="1"/>
</dbReference>
<proteinExistence type="predicted"/>
<dbReference type="PANTHER" id="PTHR44591:SF3">
    <property type="entry name" value="RESPONSE REGULATORY DOMAIN-CONTAINING PROTEIN"/>
    <property type="match status" value="1"/>
</dbReference>
<dbReference type="AlphaFoldDB" id="A0A0F9YUU9"/>
<dbReference type="Pfam" id="PF00072">
    <property type="entry name" value="Response_reg"/>
    <property type="match status" value="1"/>
</dbReference>
<evidence type="ECO:0000313" key="3">
    <source>
        <dbReference type="EMBL" id="KKO08609.1"/>
    </source>
</evidence>
<dbReference type="InterPro" id="IPR001789">
    <property type="entry name" value="Sig_transdc_resp-reg_receiver"/>
</dbReference>
<dbReference type="GO" id="GO:0000160">
    <property type="term" value="P:phosphorelay signal transduction system"/>
    <property type="evidence" value="ECO:0007669"/>
    <property type="project" value="InterPro"/>
</dbReference>
<dbReference type="InterPro" id="IPR011006">
    <property type="entry name" value="CheY-like_superfamily"/>
</dbReference>
<dbReference type="EMBL" id="LAZR01000009">
    <property type="protein sequence ID" value="KKO08609.1"/>
    <property type="molecule type" value="Genomic_DNA"/>
</dbReference>
<evidence type="ECO:0000256" key="1">
    <source>
        <dbReference type="ARBA" id="ARBA00022553"/>
    </source>
</evidence>
<sequence>MAHKLAIIEDDPLIALDLEALCEGAGWTVVAIARSLDEVKCKLGNEPLDMVVSDMELIGPGDGVDAVSWIQQKNPELSIIFVTGTCKEEHLKRIKHTAPRCVFTKPLDASSFVAFLSGMQI</sequence>
<keyword evidence="1" id="KW-0597">Phosphoprotein</keyword>
<organism evidence="3">
    <name type="scientific">marine sediment metagenome</name>
    <dbReference type="NCBI Taxonomy" id="412755"/>
    <lineage>
        <taxon>unclassified sequences</taxon>
        <taxon>metagenomes</taxon>
        <taxon>ecological metagenomes</taxon>
    </lineage>
</organism>
<comment type="caution">
    <text evidence="3">The sequence shown here is derived from an EMBL/GenBank/DDBJ whole genome shotgun (WGS) entry which is preliminary data.</text>
</comment>
<accession>A0A0F9YUU9</accession>
<dbReference type="SUPFAM" id="SSF52172">
    <property type="entry name" value="CheY-like"/>
    <property type="match status" value="1"/>
</dbReference>
<feature type="domain" description="Response regulatory" evidence="2">
    <location>
        <begin position="4"/>
        <end position="120"/>
    </location>
</feature>
<gene>
    <name evidence="3" type="ORF">LCGC14_0045490</name>
</gene>
<evidence type="ECO:0000259" key="2">
    <source>
        <dbReference type="PROSITE" id="PS50110"/>
    </source>
</evidence>
<dbReference type="SMART" id="SM00448">
    <property type="entry name" value="REC"/>
    <property type="match status" value="1"/>
</dbReference>
<dbReference type="PANTHER" id="PTHR44591">
    <property type="entry name" value="STRESS RESPONSE REGULATOR PROTEIN 1"/>
    <property type="match status" value="1"/>
</dbReference>
<dbReference type="PROSITE" id="PS50110">
    <property type="entry name" value="RESPONSE_REGULATORY"/>
    <property type="match status" value="1"/>
</dbReference>
<reference evidence="3" key="1">
    <citation type="journal article" date="2015" name="Nature">
        <title>Complex archaea that bridge the gap between prokaryotes and eukaryotes.</title>
        <authorList>
            <person name="Spang A."/>
            <person name="Saw J.H."/>
            <person name="Jorgensen S.L."/>
            <person name="Zaremba-Niedzwiedzka K."/>
            <person name="Martijn J."/>
            <person name="Lind A.E."/>
            <person name="van Eijk R."/>
            <person name="Schleper C."/>
            <person name="Guy L."/>
            <person name="Ettema T.J."/>
        </authorList>
    </citation>
    <scope>NUCLEOTIDE SEQUENCE</scope>
</reference>
<protein>
    <recommendedName>
        <fullName evidence="2">Response regulatory domain-containing protein</fullName>
    </recommendedName>
</protein>
<dbReference type="InterPro" id="IPR050595">
    <property type="entry name" value="Bact_response_regulator"/>
</dbReference>